<comment type="caution">
    <text evidence="7">The sequence shown here is derived from an EMBL/GenBank/DDBJ whole genome shotgun (WGS) entry which is preliminary data.</text>
</comment>
<sequence>MTDLSATTTPLIARVRAILLNPAEEWPVIAAEPDDTAGLFTRYALPLAAIGPVCTFLHGQLFGYGMLGVTWKPSLLGGLAGMVSSYVVALAGLYVLALIVDFVAPKFDGQAGRGPALKLVVHGATASFLAGFAQLLPGLGILGLLGLYSFYLFYTGATPLMKVPQAKALSFTAVTVVSALVVSIVAGAVSRPVIGLFGGAPGLSDSGEVSGKLTVPGMGAVDLDRMKAASAQMEADSKKPPIPAAQLQALLPAAIGAYQRTATESTGAGVIGSSAQGTYSAADRSFTLRIVDMAALGGIAGFGAALGVEQNKEDASGYEKTGTVDGHMQTEAWRQGDHNGKFGVVLGRFSIEAEGSAQSIDELKAAVAAIDPGKLASLGS</sequence>
<organism evidence="7 8">
    <name type="scientific">Novosphingobium bradum</name>
    <dbReference type="NCBI Taxonomy" id="1737444"/>
    <lineage>
        <taxon>Bacteria</taxon>
        <taxon>Pseudomonadati</taxon>
        <taxon>Pseudomonadota</taxon>
        <taxon>Alphaproteobacteria</taxon>
        <taxon>Sphingomonadales</taxon>
        <taxon>Sphingomonadaceae</taxon>
        <taxon>Novosphingobium</taxon>
    </lineage>
</organism>
<gene>
    <name evidence="7" type="ORF">ACFOD9_13785</name>
</gene>
<evidence type="ECO:0000256" key="5">
    <source>
        <dbReference type="SAM" id="Phobius"/>
    </source>
</evidence>
<dbReference type="Pfam" id="PF04893">
    <property type="entry name" value="Yip1"/>
    <property type="match status" value="1"/>
</dbReference>
<feature type="transmembrane region" description="Helical" evidence="5">
    <location>
        <begin position="169"/>
        <end position="189"/>
    </location>
</feature>
<dbReference type="InterPro" id="IPR006977">
    <property type="entry name" value="Yip1_dom"/>
</dbReference>
<comment type="subcellular location">
    <subcellularLocation>
        <location evidence="1">Membrane</location>
        <topology evidence="1">Multi-pass membrane protein</topology>
    </subcellularLocation>
</comment>
<dbReference type="Proteomes" id="UP001595604">
    <property type="component" value="Unassembled WGS sequence"/>
</dbReference>
<evidence type="ECO:0000256" key="1">
    <source>
        <dbReference type="ARBA" id="ARBA00004141"/>
    </source>
</evidence>
<evidence type="ECO:0000259" key="6">
    <source>
        <dbReference type="Pfam" id="PF04893"/>
    </source>
</evidence>
<proteinExistence type="predicted"/>
<keyword evidence="4 5" id="KW-0472">Membrane</keyword>
<feature type="transmembrane region" description="Helical" evidence="5">
    <location>
        <begin position="83"/>
        <end position="104"/>
    </location>
</feature>
<accession>A0ABV7IXI3</accession>
<dbReference type="EMBL" id="JBHRTQ010000013">
    <property type="protein sequence ID" value="MFC3175326.1"/>
    <property type="molecule type" value="Genomic_DNA"/>
</dbReference>
<name>A0ABV7IXI3_9SPHN</name>
<protein>
    <submittedName>
        <fullName evidence="7">Yip1 family protein</fullName>
    </submittedName>
</protein>
<keyword evidence="3 5" id="KW-1133">Transmembrane helix</keyword>
<evidence type="ECO:0000313" key="7">
    <source>
        <dbReference type="EMBL" id="MFC3175326.1"/>
    </source>
</evidence>
<dbReference type="RefSeq" id="WP_379510705.1">
    <property type="nucleotide sequence ID" value="NZ_JBHRTQ010000013.1"/>
</dbReference>
<evidence type="ECO:0000313" key="8">
    <source>
        <dbReference type="Proteomes" id="UP001595604"/>
    </source>
</evidence>
<keyword evidence="2 5" id="KW-0812">Transmembrane</keyword>
<evidence type="ECO:0000256" key="4">
    <source>
        <dbReference type="ARBA" id="ARBA00023136"/>
    </source>
</evidence>
<evidence type="ECO:0000256" key="3">
    <source>
        <dbReference type="ARBA" id="ARBA00022989"/>
    </source>
</evidence>
<reference evidence="8" key="1">
    <citation type="journal article" date="2019" name="Int. J. Syst. Evol. Microbiol.">
        <title>The Global Catalogue of Microorganisms (GCM) 10K type strain sequencing project: providing services to taxonomists for standard genome sequencing and annotation.</title>
        <authorList>
            <consortium name="The Broad Institute Genomics Platform"/>
            <consortium name="The Broad Institute Genome Sequencing Center for Infectious Disease"/>
            <person name="Wu L."/>
            <person name="Ma J."/>
        </authorList>
    </citation>
    <scope>NUCLEOTIDE SEQUENCE [LARGE SCALE GENOMIC DNA]</scope>
    <source>
        <strain evidence="8">KCTC 42984</strain>
    </source>
</reference>
<keyword evidence="8" id="KW-1185">Reference proteome</keyword>
<feature type="transmembrane region" description="Helical" evidence="5">
    <location>
        <begin position="43"/>
        <end position="63"/>
    </location>
</feature>
<evidence type="ECO:0000256" key="2">
    <source>
        <dbReference type="ARBA" id="ARBA00022692"/>
    </source>
</evidence>
<feature type="transmembrane region" description="Helical" evidence="5">
    <location>
        <begin position="139"/>
        <end position="157"/>
    </location>
</feature>
<feature type="domain" description="Yip1" evidence="6">
    <location>
        <begin position="17"/>
        <end position="185"/>
    </location>
</feature>